<evidence type="ECO:0000313" key="3">
    <source>
        <dbReference type="Proteomes" id="UP000469558"/>
    </source>
</evidence>
<feature type="region of interest" description="Disordered" evidence="1">
    <location>
        <begin position="1"/>
        <end position="30"/>
    </location>
</feature>
<feature type="compositionally biased region" description="Low complexity" evidence="1">
    <location>
        <begin position="709"/>
        <end position="720"/>
    </location>
</feature>
<organism evidence="2 3">
    <name type="scientific">Lachnellula suecica</name>
    <dbReference type="NCBI Taxonomy" id="602035"/>
    <lineage>
        <taxon>Eukaryota</taxon>
        <taxon>Fungi</taxon>
        <taxon>Dikarya</taxon>
        <taxon>Ascomycota</taxon>
        <taxon>Pezizomycotina</taxon>
        <taxon>Leotiomycetes</taxon>
        <taxon>Helotiales</taxon>
        <taxon>Lachnaceae</taxon>
        <taxon>Lachnellula</taxon>
    </lineage>
</organism>
<keyword evidence="3" id="KW-1185">Reference proteome</keyword>
<dbReference type="AlphaFoldDB" id="A0A8T9C9L7"/>
<protein>
    <submittedName>
        <fullName evidence="2">Uncharacterized protein</fullName>
    </submittedName>
</protein>
<dbReference type="Proteomes" id="UP000469558">
    <property type="component" value="Unassembled WGS sequence"/>
</dbReference>
<name>A0A8T9C9L7_9HELO</name>
<reference evidence="2 3" key="1">
    <citation type="submission" date="2018-05" db="EMBL/GenBank/DDBJ databases">
        <title>Genome sequencing and assembly of the regulated plant pathogen Lachnellula willkommii and related sister species for the development of diagnostic species identification markers.</title>
        <authorList>
            <person name="Giroux E."/>
            <person name="Bilodeau G."/>
        </authorList>
    </citation>
    <scope>NUCLEOTIDE SEQUENCE [LARGE SCALE GENOMIC DNA]</scope>
    <source>
        <strain evidence="2 3">CBS 268.59</strain>
    </source>
</reference>
<dbReference type="OrthoDB" id="2922289at2759"/>
<proteinExistence type="predicted"/>
<sequence length="823" mass="93454">MDSMLQQPQLDELGLPIRPANAPPLPDVDEDDFQKFINGDFSALGMSHLPQPVMPTRNEAQREARERSAEVISSWTTLRQILERYEDVLRKRWAKKTKVQRAKVISETWPKMSATHRPDYAALSKEGSQLRNRKTAFREAYLWPYMNIEDLVRGKTLLLFLNSRGRHPPSMFAHADIEATRVGRVSTAIIPIFLNVHTMLLDGEAVDTYGRLVSWEEDEDSMDKMFNGLAYQPGDGLLILEIQQRILIFLVECCQAILHEFTPDNLLSADVQVKPEPPSISDSSEYSTLASMAAEAPYRLPALLDFKRLKTLTAAKLIGAEDHIRGLREDPGYFFDVIGDWSEHRQEQILDTNRKRHPVLDTPLFWDRVISNAVGDAYGNLIAWNIINEQLANLLALQTKYAKVINPQEMLPSEYMKALLTLRYTIDQTAKSPILLLKTGIVASPPLRSSVVREPHVPGSNAIRVQTKNGTSRMMWLFNNLWTETQLQLLGLPSITDEIENLIQKDPEEKAKLSPWVTQVFSDLGLLAHIRHEVDIYQPWAAGYDHAEVSHRAAIEKEFPLRFSLVADVVRNLGTTPWAKFGAPLDGRFNYPSDKRRTQQNTDIMREAEKNLDLFWEKVDESYRKANGKSLEGTIQHLIQENRPLERTQPWIEPVKAPKKSAPGKSDPNLVPSFFGLRLEHEDSPSKFTPLEPKTKPKTRGTPQGSVNTQPEPAAAATAQDTQPVFTLKLRSFKVFKVLFHTPSPNDLPGEISWADFLFAMAATGFAPEKLYGSIWQFTPSNLDVERSIQFHEPHPVGKIPFRDARRIGRRTYGWHGGMFALQ</sequence>
<gene>
    <name evidence="2" type="ORF">LSUE1_G003449</name>
</gene>
<evidence type="ECO:0000256" key="1">
    <source>
        <dbReference type="SAM" id="MobiDB-lite"/>
    </source>
</evidence>
<dbReference type="PANTHER" id="PTHR40788:SF2">
    <property type="entry name" value="CLR5 DOMAIN-CONTAINING PROTEIN"/>
    <property type="match status" value="1"/>
</dbReference>
<feature type="region of interest" description="Disordered" evidence="1">
    <location>
        <begin position="682"/>
        <end position="720"/>
    </location>
</feature>
<comment type="caution">
    <text evidence="2">The sequence shown here is derived from an EMBL/GenBank/DDBJ whole genome shotgun (WGS) entry which is preliminary data.</text>
</comment>
<accession>A0A8T9C9L7</accession>
<evidence type="ECO:0000313" key="2">
    <source>
        <dbReference type="EMBL" id="TVY82358.1"/>
    </source>
</evidence>
<dbReference type="PANTHER" id="PTHR40788">
    <property type="entry name" value="CLR5 DOMAIN-CONTAINING PROTEIN-RELATED"/>
    <property type="match status" value="1"/>
</dbReference>
<dbReference type="EMBL" id="QGMK01000330">
    <property type="protein sequence ID" value="TVY82358.1"/>
    <property type="molecule type" value="Genomic_DNA"/>
</dbReference>